<organism evidence="1 2">
    <name type="scientific">Glaesserella australis</name>
    <dbReference type="NCBI Taxonomy" id="2094024"/>
    <lineage>
        <taxon>Bacteria</taxon>
        <taxon>Pseudomonadati</taxon>
        <taxon>Pseudomonadota</taxon>
        <taxon>Gammaproteobacteria</taxon>
        <taxon>Pasteurellales</taxon>
        <taxon>Pasteurellaceae</taxon>
        <taxon>Glaesserella</taxon>
    </lineage>
</organism>
<keyword evidence="2" id="KW-1185">Reference proteome</keyword>
<comment type="caution">
    <text evidence="1">The sequence shown here is derived from an EMBL/GenBank/DDBJ whole genome shotgun (WGS) entry which is preliminary data.</text>
</comment>
<sequence>MRNELHIALNKHLQERIEQYGKDKEKLNEFYSLFDENALSTLKALRDFANLLYWHGINEDGELEEDQHIYPSTLISTGVLLKNSLDMLDLSLFAKDKIGDHLYLLAQGE</sequence>
<gene>
    <name evidence="1" type="ORF">C5N92_02575</name>
</gene>
<name>A0A328C228_9PAST</name>
<dbReference type="OrthoDB" id="5690528at2"/>
<proteinExistence type="predicted"/>
<reference evidence="2" key="1">
    <citation type="submission" date="2018-02" db="EMBL/GenBank/DDBJ databases">
        <title>Glaesserella australis sp. nov., isolated from the lungs of pigs.</title>
        <authorList>
            <person name="Turni C."/>
            <person name="Christensen H."/>
        </authorList>
    </citation>
    <scope>NUCLEOTIDE SEQUENCE [LARGE SCALE GENOMIC DNA]</scope>
    <source>
        <strain evidence="2">HS4635</strain>
    </source>
</reference>
<protein>
    <submittedName>
        <fullName evidence="1">Uncharacterized protein</fullName>
    </submittedName>
</protein>
<dbReference type="RefSeq" id="WP_111749317.1">
    <property type="nucleotide sequence ID" value="NZ_PTPX01000006.1"/>
</dbReference>
<evidence type="ECO:0000313" key="2">
    <source>
        <dbReference type="Proteomes" id="UP000248689"/>
    </source>
</evidence>
<dbReference type="AlphaFoldDB" id="A0A328C228"/>
<dbReference type="EMBL" id="PTPX01000006">
    <property type="protein sequence ID" value="RAL19352.1"/>
    <property type="molecule type" value="Genomic_DNA"/>
</dbReference>
<accession>A0A328C228</accession>
<evidence type="ECO:0000313" key="1">
    <source>
        <dbReference type="EMBL" id="RAL19352.1"/>
    </source>
</evidence>
<dbReference type="Proteomes" id="UP000248689">
    <property type="component" value="Unassembled WGS sequence"/>
</dbReference>